<dbReference type="SUPFAM" id="SSF53335">
    <property type="entry name" value="S-adenosyl-L-methionine-dependent methyltransferases"/>
    <property type="match status" value="1"/>
</dbReference>
<evidence type="ECO:0000313" key="1">
    <source>
        <dbReference type="EMBL" id="GMM49140.1"/>
    </source>
</evidence>
<dbReference type="AlphaFoldDB" id="A0AAV5RCV0"/>
<keyword evidence="2" id="KW-1185">Reference proteome</keyword>
<reference evidence="1 2" key="1">
    <citation type="journal article" date="2023" name="Elife">
        <title>Identification of key yeast species and microbe-microbe interactions impacting larval growth of Drosophila in the wild.</title>
        <authorList>
            <person name="Mure A."/>
            <person name="Sugiura Y."/>
            <person name="Maeda R."/>
            <person name="Honda K."/>
            <person name="Sakurai N."/>
            <person name="Takahashi Y."/>
            <person name="Watada M."/>
            <person name="Katoh T."/>
            <person name="Gotoh A."/>
            <person name="Gotoh Y."/>
            <person name="Taniguchi I."/>
            <person name="Nakamura K."/>
            <person name="Hayashi T."/>
            <person name="Katayama T."/>
            <person name="Uemura T."/>
            <person name="Hattori Y."/>
        </authorList>
    </citation>
    <scope>NUCLEOTIDE SEQUENCE [LARGE SCALE GENOMIC DNA]</scope>
    <source>
        <strain evidence="1 2">SB-73</strain>
    </source>
</reference>
<dbReference type="EMBL" id="BTGC01000001">
    <property type="protein sequence ID" value="GMM49140.1"/>
    <property type="molecule type" value="Genomic_DNA"/>
</dbReference>
<dbReference type="InterPro" id="IPR029063">
    <property type="entry name" value="SAM-dependent_MTases_sf"/>
</dbReference>
<dbReference type="Proteomes" id="UP001362899">
    <property type="component" value="Unassembled WGS sequence"/>
</dbReference>
<sequence>MKPRNELILRAFETTYESAINEDLDSWIQIVKDALYRRSYIEAFDSQEKLQAYVVRWSPSRALAYAYILSLKESTRKLFAQRESQKSLNVLCIGGGAGAEIAALSVFQSSIRSITTVDISNWADVVKPLAVNLGLLNVNMIHGDALEIVPKLDELKNMDLVTCLFTTNELVAESKKGFIELFSSFKNLKKGALVVIVESAGSYSEVQIGTKKFPVHFLVHYTLTRSKPQQFDLVDSVDSEWYRLPQDYNYPCELQNMRYFLRIYKKIS</sequence>
<comment type="caution">
    <text evidence="1">The sequence shown here is derived from an EMBL/GenBank/DDBJ whole genome shotgun (WGS) entry which is preliminary data.</text>
</comment>
<accession>A0AAV5RCV0</accession>
<dbReference type="Gene3D" id="3.40.50.150">
    <property type="entry name" value="Vaccinia Virus protein VP39"/>
    <property type="match status" value="1"/>
</dbReference>
<name>A0AAV5RCV0_STABA</name>
<evidence type="ECO:0000313" key="2">
    <source>
        <dbReference type="Proteomes" id="UP001362899"/>
    </source>
</evidence>
<organism evidence="1 2">
    <name type="scientific">Starmerella bacillaris</name>
    <name type="common">Yeast</name>
    <name type="synonym">Candida zemplinina</name>
    <dbReference type="NCBI Taxonomy" id="1247836"/>
    <lineage>
        <taxon>Eukaryota</taxon>
        <taxon>Fungi</taxon>
        <taxon>Dikarya</taxon>
        <taxon>Ascomycota</taxon>
        <taxon>Saccharomycotina</taxon>
        <taxon>Dipodascomycetes</taxon>
        <taxon>Dipodascales</taxon>
        <taxon>Trichomonascaceae</taxon>
        <taxon>Starmerella</taxon>
    </lineage>
</organism>
<dbReference type="InterPro" id="IPR021463">
    <property type="entry name" value="Methyltransf_34"/>
</dbReference>
<gene>
    <name evidence="1" type="ORF">DASB73_000980</name>
</gene>
<dbReference type="Pfam" id="PF11312">
    <property type="entry name" value="Methyltransf_34"/>
    <property type="match status" value="2"/>
</dbReference>
<protein>
    <submittedName>
        <fullName evidence="1">25S rRNA (Uracil2843-N3)-methyltransferase</fullName>
    </submittedName>
</protein>
<proteinExistence type="predicted"/>